<sequence length="414" mass="46920">MEIIVSFLLVLITVSRLGIAKDIVIIILSQPNEHHLKVAENLKKELNEQAESLQQEKPVVYFSHKDFPHVGHWTILPLIPQLYALHKDNTSWFFFAEDRTKVNLANLRKALSKYDSNKPLWLGHSLHDMEATIIHHFAFYDNPNQFKFPNPASGIAVSANLLKRLADRLAQQNTPQSDFGIDNAHEFALFVWDKGLGEVLTNEPTFCITQYKDCATYAQPFQQCGELVETESIYFAVKTCAKFHKERVPVVQKTWAKHVATIEFFSDTTDNSIPTINLGIPNTEQGHCAKTLAIFHHIRKKITPQIKWIVLADDDTILGVSRIRQLLTCYNSTNQVALGERYGYNVYDSRGYNYITGGGGIIFSKPLLKKLTEPGFCECPSINTPDDMFLGLCIASLGVSVTHSPLFHQVIYWL</sequence>
<dbReference type="PANTHER" id="PTHR10811">
    <property type="entry name" value="FRINGE-RELATED"/>
    <property type="match status" value="1"/>
</dbReference>
<feature type="domain" description="Fringe-like glycosyltransferase" evidence="11">
    <location>
        <begin position="228"/>
        <end position="410"/>
    </location>
</feature>
<reference evidence="12 13" key="2">
    <citation type="journal article" date="2010" name="Nucleic Acids Res.">
        <title>BeetleBase in 2010: revisions to provide comprehensive genomic information for Tribolium castaneum.</title>
        <authorList>
            <person name="Kim H.S."/>
            <person name="Murphy T."/>
            <person name="Xia J."/>
            <person name="Caragea D."/>
            <person name="Park Y."/>
            <person name="Beeman R.W."/>
            <person name="Lorenzen M.D."/>
            <person name="Butcher S."/>
            <person name="Manak J.R."/>
            <person name="Brown S.J."/>
        </authorList>
    </citation>
    <scope>GENOME REANNOTATION</scope>
    <source>
        <strain evidence="12 13">Georgia GA2</strain>
    </source>
</reference>
<dbReference type="STRING" id="7070.D6X0V6"/>
<keyword evidence="6" id="KW-0735">Signal-anchor</keyword>
<dbReference type="HOGENOM" id="CLU_030081_1_1_1"/>
<evidence type="ECO:0000256" key="10">
    <source>
        <dbReference type="SAM" id="SignalP"/>
    </source>
</evidence>
<gene>
    <name evidence="12" type="primary">AUGUSTUS-3.0.2_12814</name>
    <name evidence="12" type="ORF">TcasGA2_TC012814</name>
</gene>
<comment type="similarity">
    <text evidence="2">Belongs to the glycosyltransferase 31 family.</text>
</comment>
<keyword evidence="13" id="KW-1185">Reference proteome</keyword>
<name>D6X0V6_TRICA</name>
<evidence type="ECO:0000256" key="8">
    <source>
        <dbReference type="ARBA" id="ARBA00023136"/>
    </source>
</evidence>
<evidence type="ECO:0000256" key="5">
    <source>
        <dbReference type="ARBA" id="ARBA00022692"/>
    </source>
</evidence>
<dbReference type="EMBL" id="KQ971372">
    <property type="protein sequence ID" value="EFA10558.2"/>
    <property type="molecule type" value="Genomic_DNA"/>
</dbReference>
<organism evidence="12 13">
    <name type="scientific">Tribolium castaneum</name>
    <name type="common">Red flour beetle</name>
    <dbReference type="NCBI Taxonomy" id="7070"/>
    <lineage>
        <taxon>Eukaryota</taxon>
        <taxon>Metazoa</taxon>
        <taxon>Ecdysozoa</taxon>
        <taxon>Arthropoda</taxon>
        <taxon>Hexapoda</taxon>
        <taxon>Insecta</taxon>
        <taxon>Pterygota</taxon>
        <taxon>Neoptera</taxon>
        <taxon>Endopterygota</taxon>
        <taxon>Coleoptera</taxon>
        <taxon>Polyphaga</taxon>
        <taxon>Cucujiformia</taxon>
        <taxon>Tenebrionidae</taxon>
        <taxon>Tenebrionidae incertae sedis</taxon>
        <taxon>Tribolium</taxon>
    </lineage>
</organism>
<feature type="signal peptide" evidence="10">
    <location>
        <begin position="1"/>
        <end position="20"/>
    </location>
</feature>
<comment type="subcellular location">
    <subcellularLocation>
        <location evidence="9">Endomembrane system</location>
        <topology evidence="9">Single-pass membrane protein</topology>
    </subcellularLocation>
    <subcellularLocation>
        <location evidence="1">Membrane</location>
        <topology evidence="1">Single-pass type II membrane protein</topology>
    </subcellularLocation>
</comment>
<dbReference type="eggNOG" id="KOG2246">
    <property type="taxonomic scope" value="Eukaryota"/>
</dbReference>
<dbReference type="GO" id="GO:0016020">
    <property type="term" value="C:membrane"/>
    <property type="evidence" value="ECO:0007669"/>
    <property type="project" value="UniProtKB-SubCell"/>
</dbReference>
<keyword evidence="7" id="KW-1133">Transmembrane helix</keyword>
<dbReference type="AlphaFoldDB" id="D6X0V6"/>
<keyword evidence="10" id="KW-0732">Signal</keyword>
<feature type="domain" description="Fringe-like glycosyltransferase" evidence="11">
    <location>
        <begin position="87"/>
        <end position="176"/>
    </location>
</feature>
<proteinExistence type="inferred from homology"/>
<evidence type="ECO:0000256" key="2">
    <source>
        <dbReference type="ARBA" id="ARBA00008661"/>
    </source>
</evidence>
<keyword evidence="5" id="KW-0812">Transmembrane</keyword>
<evidence type="ECO:0000313" key="13">
    <source>
        <dbReference type="Proteomes" id="UP000007266"/>
    </source>
</evidence>
<dbReference type="GO" id="GO:0012505">
    <property type="term" value="C:endomembrane system"/>
    <property type="evidence" value="ECO:0007669"/>
    <property type="project" value="UniProtKB-SubCell"/>
</dbReference>
<dbReference type="GO" id="GO:0008375">
    <property type="term" value="F:acetylglucosaminyltransferase activity"/>
    <property type="evidence" value="ECO:0000318"/>
    <property type="project" value="GO_Central"/>
</dbReference>
<dbReference type="InParanoid" id="D6X0V6"/>
<accession>D6X0V6</accession>
<dbReference type="Pfam" id="PF02434">
    <property type="entry name" value="Fringe"/>
    <property type="match status" value="2"/>
</dbReference>
<evidence type="ECO:0000256" key="3">
    <source>
        <dbReference type="ARBA" id="ARBA00022676"/>
    </source>
</evidence>
<feature type="chain" id="PRO_5007310923" evidence="10">
    <location>
        <begin position="21"/>
        <end position="414"/>
    </location>
</feature>
<reference evidence="12 13" key="1">
    <citation type="journal article" date="2008" name="Nature">
        <title>The genome of the model beetle and pest Tribolium castaneum.</title>
        <authorList>
            <consortium name="Tribolium Genome Sequencing Consortium"/>
            <person name="Richards S."/>
            <person name="Gibbs R.A."/>
            <person name="Weinstock G.M."/>
            <person name="Brown S.J."/>
            <person name="Denell R."/>
            <person name="Beeman R.W."/>
            <person name="Gibbs R."/>
            <person name="Beeman R.W."/>
            <person name="Brown S.J."/>
            <person name="Bucher G."/>
            <person name="Friedrich M."/>
            <person name="Grimmelikhuijzen C.J."/>
            <person name="Klingler M."/>
            <person name="Lorenzen M."/>
            <person name="Richards S."/>
            <person name="Roth S."/>
            <person name="Schroder R."/>
            <person name="Tautz D."/>
            <person name="Zdobnov E.M."/>
            <person name="Muzny D."/>
            <person name="Gibbs R.A."/>
            <person name="Weinstock G.M."/>
            <person name="Attaway T."/>
            <person name="Bell S."/>
            <person name="Buhay C.J."/>
            <person name="Chandrabose M.N."/>
            <person name="Chavez D."/>
            <person name="Clerk-Blankenburg K.P."/>
            <person name="Cree A."/>
            <person name="Dao M."/>
            <person name="Davis C."/>
            <person name="Chacko J."/>
            <person name="Dinh H."/>
            <person name="Dugan-Rocha S."/>
            <person name="Fowler G."/>
            <person name="Garner T.T."/>
            <person name="Garnes J."/>
            <person name="Gnirke A."/>
            <person name="Hawes A."/>
            <person name="Hernandez J."/>
            <person name="Hines S."/>
            <person name="Holder M."/>
            <person name="Hume J."/>
            <person name="Jhangiani S.N."/>
            <person name="Joshi V."/>
            <person name="Khan Z.M."/>
            <person name="Jackson L."/>
            <person name="Kovar C."/>
            <person name="Kowis A."/>
            <person name="Lee S."/>
            <person name="Lewis L.R."/>
            <person name="Margolis J."/>
            <person name="Morgan M."/>
            <person name="Nazareth L.V."/>
            <person name="Nguyen N."/>
            <person name="Okwuonu G."/>
            <person name="Parker D."/>
            <person name="Richards S."/>
            <person name="Ruiz S.J."/>
            <person name="Santibanez J."/>
            <person name="Savard J."/>
            <person name="Scherer S.E."/>
            <person name="Schneider B."/>
            <person name="Sodergren E."/>
            <person name="Tautz D."/>
            <person name="Vattahil S."/>
            <person name="Villasana D."/>
            <person name="White C.S."/>
            <person name="Wright R."/>
            <person name="Park Y."/>
            <person name="Beeman R.W."/>
            <person name="Lord J."/>
            <person name="Oppert B."/>
            <person name="Lorenzen M."/>
            <person name="Brown S."/>
            <person name="Wang L."/>
            <person name="Savard J."/>
            <person name="Tautz D."/>
            <person name="Richards S."/>
            <person name="Weinstock G."/>
            <person name="Gibbs R.A."/>
            <person name="Liu Y."/>
            <person name="Worley K."/>
            <person name="Weinstock G."/>
            <person name="Elsik C.G."/>
            <person name="Reese J.T."/>
            <person name="Elhaik E."/>
            <person name="Landan G."/>
            <person name="Graur D."/>
            <person name="Arensburger P."/>
            <person name="Atkinson P."/>
            <person name="Beeman R.W."/>
            <person name="Beidler J."/>
            <person name="Brown S.J."/>
            <person name="Demuth J.P."/>
            <person name="Drury D.W."/>
            <person name="Du Y.Z."/>
            <person name="Fujiwara H."/>
            <person name="Lorenzen M."/>
            <person name="Maselli V."/>
            <person name="Osanai M."/>
            <person name="Park Y."/>
            <person name="Robertson H.M."/>
            <person name="Tu Z."/>
            <person name="Wang J.J."/>
            <person name="Wang S."/>
            <person name="Richards S."/>
            <person name="Song H."/>
            <person name="Zhang L."/>
            <person name="Sodergren E."/>
            <person name="Werner D."/>
            <person name="Stanke M."/>
            <person name="Morgenstern B."/>
            <person name="Solovyev V."/>
            <person name="Kosarev P."/>
            <person name="Brown G."/>
            <person name="Chen H.C."/>
            <person name="Ermolaeva O."/>
            <person name="Hlavina W."/>
            <person name="Kapustin Y."/>
            <person name="Kiryutin B."/>
            <person name="Kitts P."/>
            <person name="Maglott D."/>
            <person name="Pruitt K."/>
            <person name="Sapojnikov V."/>
            <person name="Souvorov A."/>
            <person name="Mackey A.J."/>
            <person name="Waterhouse R.M."/>
            <person name="Wyder S."/>
            <person name="Zdobnov E.M."/>
            <person name="Zdobnov E.M."/>
            <person name="Wyder S."/>
            <person name="Kriventseva E.V."/>
            <person name="Kadowaki T."/>
            <person name="Bork P."/>
            <person name="Aranda M."/>
            <person name="Bao R."/>
            <person name="Beermann A."/>
            <person name="Berns N."/>
            <person name="Bolognesi R."/>
            <person name="Bonneton F."/>
            <person name="Bopp D."/>
            <person name="Brown S.J."/>
            <person name="Bucher G."/>
            <person name="Butts T."/>
            <person name="Chaumot A."/>
            <person name="Denell R.E."/>
            <person name="Ferrier D.E."/>
            <person name="Friedrich M."/>
            <person name="Gordon C.M."/>
            <person name="Jindra M."/>
            <person name="Klingler M."/>
            <person name="Lan Q."/>
            <person name="Lattorff H.M."/>
            <person name="Laudet V."/>
            <person name="von Levetsow C."/>
            <person name="Liu Z."/>
            <person name="Lutz R."/>
            <person name="Lynch J.A."/>
            <person name="da Fonseca R.N."/>
            <person name="Posnien N."/>
            <person name="Reuter R."/>
            <person name="Roth S."/>
            <person name="Savard J."/>
            <person name="Schinko J.B."/>
            <person name="Schmitt C."/>
            <person name="Schoppmeier M."/>
            <person name="Schroder R."/>
            <person name="Shippy T.D."/>
            <person name="Simonnet F."/>
            <person name="Marques-Souza H."/>
            <person name="Tautz D."/>
            <person name="Tomoyasu Y."/>
            <person name="Trauner J."/>
            <person name="Van der Zee M."/>
            <person name="Vervoort M."/>
            <person name="Wittkopp N."/>
            <person name="Wimmer E.A."/>
            <person name="Yang X."/>
            <person name="Jones A.K."/>
            <person name="Sattelle D.B."/>
            <person name="Ebert P.R."/>
            <person name="Nelson D."/>
            <person name="Scott J.G."/>
            <person name="Beeman R.W."/>
            <person name="Muthukrishnan S."/>
            <person name="Kramer K.J."/>
            <person name="Arakane Y."/>
            <person name="Beeman R.W."/>
            <person name="Zhu Q."/>
            <person name="Hogenkamp D."/>
            <person name="Dixit R."/>
            <person name="Oppert B."/>
            <person name="Jiang H."/>
            <person name="Zou Z."/>
            <person name="Marshall J."/>
            <person name="Elpidina E."/>
            <person name="Vinokurov K."/>
            <person name="Oppert C."/>
            <person name="Zou Z."/>
            <person name="Evans J."/>
            <person name="Lu Z."/>
            <person name="Zhao P."/>
            <person name="Sumathipala N."/>
            <person name="Altincicek B."/>
            <person name="Vilcinskas A."/>
            <person name="Williams M."/>
            <person name="Hultmark D."/>
            <person name="Hetru C."/>
            <person name="Jiang H."/>
            <person name="Grimmelikhuijzen C.J."/>
            <person name="Hauser F."/>
            <person name="Cazzamali G."/>
            <person name="Williamson M."/>
            <person name="Park Y."/>
            <person name="Li B."/>
            <person name="Tanaka Y."/>
            <person name="Predel R."/>
            <person name="Neupert S."/>
            <person name="Schachtner J."/>
            <person name="Verleyen P."/>
            <person name="Raible F."/>
            <person name="Bork P."/>
            <person name="Friedrich M."/>
            <person name="Walden K.K."/>
            <person name="Robertson H.M."/>
            <person name="Angeli S."/>
            <person name="Foret S."/>
            <person name="Bucher G."/>
            <person name="Schuetz S."/>
            <person name="Maleszka R."/>
            <person name="Wimmer E.A."/>
            <person name="Beeman R.W."/>
            <person name="Lorenzen M."/>
            <person name="Tomoyasu Y."/>
            <person name="Miller S.C."/>
            <person name="Grossmann D."/>
            <person name="Bucher G."/>
        </authorList>
    </citation>
    <scope>NUCLEOTIDE SEQUENCE [LARGE SCALE GENOMIC DNA]</scope>
    <source>
        <strain evidence="12 13">Georgia GA2</strain>
    </source>
</reference>
<dbReference type="Proteomes" id="UP000007266">
    <property type="component" value="Linkage group 9"/>
</dbReference>
<dbReference type="FunCoup" id="D6X0V6">
    <property type="interactions" value="23"/>
</dbReference>
<evidence type="ECO:0000256" key="9">
    <source>
        <dbReference type="ARBA" id="ARBA00037847"/>
    </source>
</evidence>
<evidence type="ECO:0000259" key="11">
    <source>
        <dbReference type="Pfam" id="PF02434"/>
    </source>
</evidence>
<keyword evidence="4" id="KW-0808">Transferase</keyword>
<evidence type="ECO:0000256" key="1">
    <source>
        <dbReference type="ARBA" id="ARBA00004606"/>
    </source>
</evidence>
<dbReference type="OMA" id="SAFKYPD"/>
<keyword evidence="3" id="KW-0328">Glycosyltransferase</keyword>
<dbReference type="InterPro" id="IPR003378">
    <property type="entry name" value="Fringe-like_glycosylTrfase"/>
</dbReference>
<dbReference type="FunFam" id="3.90.550.50:FF:000070">
    <property type="entry name" value="Beta-1,3-glucosyltransferase-like Protein"/>
    <property type="match status" value="1"/>
</dbReference>
<evidence type="ECO:0000256" key="7">
    <source>
        <dbReference type="ARBA" id="ARBA00022989"/>
    </source>
</evidence>
<evidence type="ECO:0000256" key="6">
    <source>
        <dbReference type="ARBA" id="ARBA00022968"/>
    </source>
</evidence>
<evidence type="ECO:0000256" key="4">
    <source>
        <dbReference type="ARBA" id="ARBA00022679"/>
    </source>
</evidence>
<dbReference type="Gene3D" id="3.90.550.50">
    <property type="match status" value="2"/>
</dbReference>
<keyword evidence="8" id="KW-0472">Membrane</keyword>
<protein>
    <submittedName>
        <fullName evidence="12">Beta-1,3-glucosyltransferase-like Protein</fullName>
    </submittedName>
</protein>
<evidence type="ECO:0000313" key="12">
    <source>
        <dbReference type="EMBL" id="EFA10558.2"/>
    </source>
</evidence>